<sequence>MILRSMTDEPCKYLLSIYESKKTPQPKQLWLQLNGSHSQKCKSNLLCMSDGDCCTELLPIQTKTCVHPLSHEFFSVCCKCTAPEKAKRGSGEQQCRYCWCRTQNRVCCRSSQLFIKLERYD</sequence>
<keyword evidence="2" id="KW-1185">Reference proteome</keyword>
<name>A0AAD1UIJ9_EUPCR</name>
<proteinExistence type="predicted"/>
<dbReference type="EMBL" id="CAMPGE010009018">
    <property type="protein sequence ID" value="CAI2367893.1"/>
    <property type="molecule type" value="Genomic_DNA"/>
</dbReference>
<dbReference type="AlphaFoldDB" id="A0AAD1UIJ9"/>
<reference evidence="1" key="1">
    <citation type="submission" date="2023-07" db="EMBL/GenBank/DDBJ databases">
        <authorList>
            <consortium name="AG Swart"/>
            <person name="Singh M."/>
            <person name="Singh A."/>
            <person name="Seah K."/>
            <person name="Emmerich C."/>
        </authorList>
    </citation>
    <scope>NUCLEOTIDE SEQUENCE</scope>
    <source>
        <strain evidence="1">DP1</strain>
    </source>
</reference>
<gene>
    <name evidence="1" type="ORF">ECRASSUSDP1_LOCUS9182</name>
</gene>
<dbReference type="Proteomes" id="UP001295684">
    <property type="component" value="Unassembled WGS sequence"/>
</dbReference>
<evidence type="ECO:0000313" key="1">
    <source>
        <dbReference type="EMBL" id="CAI2367893.1"/>
    </source>
</evidence>
<comment type="caution">
    <text evidence="1">The sequence shown here is derived from an EMBL/GenBank/DDBJ whole genome shotgun (WGS) entry which is preliminary data.</text>
</comment>
<organism evidence="1 2">
    <name type="scientific">Euplotes crassus</name>
    <dbReference type="NCBI Taxonomy" id="5936"/>
    <lineage>
        <taxon>Eukaryota</taxon>
        <taxon>Sar</taxon>
        <taxon>Alveolata</taxon>
        <taxon>Ciliophora</taxon>
        <taxon>Intramacronucleata</taxon>
        <taxon>Spirotrichea</taxon>
        <taxon>Hypotrichia</taxon>
        <taxon>Euplotida</taxon>
        <taxon>Euplotidae</taxon>
        <taxon>Moneuplotes</taxon>
    </lineage>
</organism>
<evidence type="ECO:0000313" key="2">
    <source>
        <dbReference type="Proteomes" id="UP001295684"/>
    </source>
</evidence>
<accession>A0AAD1UIJ9</accession>
<protein>
    <submittedName>
        <fullName evidence="1">Uncharacterized protein</fullName>
    </submittedName>
</protein>